<dbReference type="PRINTS" id="PR00505">
    <property type="entry name" value="D12N6MTFRASE"/>
</dbReference>
<keyword evidence="2" id="KW-0808">Transferase</keyword>
<dbReference type="PANTHER" id="PTHR30481:SF4">
    <property type="entry name" value="SITE-SPECIFIC DNA-METHYLTRANSFERASE (ADENINE-SPECIFIC)"/>
    <property type="match status" value="1"/>
</dbReference>
<dbReference type="AlphaFoldDB" id="A0A0F9HFL8"/>
<protein>
    <submittedName>
        <fullName evidence="5">Uncharacterized protein</fullName>
    </submittedName>
</protein>
<dbReference type="GO" id="GO:0032259">
    <property type="term" value="P:methylation"/>
    <property type="evidence" value="ECO:0007669"/>
    <property type="project" value="UniProtKB-KW"/>
</dbReference>
<dbReference type="GO" id="GO:0009007">
    <property type="term" value="F:site-specific DNA-methyltransferase (adenine-specific) activity"/>
    <property type="evidence" value="ECO:0007669"/>
    <property type="project" value="UniProtKB-EC"/>
</dbReference>
<reference evidence="5" key="1">
    <citation type="journal article" date="2015" name="Nature">
        <title>Complex archaea that bridge the gap between prokaryotes and eukaryotes.</title>
        <authorList>
            <person name="Spang A."/>
            <person name="Saw J.H."/>
            <person name="Jorgensen S.L."/>
            <person name="Zaremba-Niedzwiedzka K."/>
            <person name="Martijn J."/>
            <person name="Lind A.E."/>
            <person name="van Eijk R."/>
            <person name="Schleper C."/>
            <person name="Guy L."/>
            <person name="Ettema T.J."/>
        </authorList>
    </citation>
    <scope>NUCLEOTIDE SEQUENCE</scope>
</reference>
<dbReference type="InterPro" id="IPR029063">
    <property type="entry name" value="SAM-dependent_MTases_sf"/>
</dbReference>
<evidence type="ECO:0000256" key="1">
    <source>
        <dbReference type="ARBA" id="ARBA00022603"/>
    </source>
</evidence>
<feature type="compositionally biased region" description="Polar residues" evidence="4">
    <location>
        <begin position="133"/>
        <end position="152"/>
    </location>
</feature>
<organism evidence="5">
    <name type="scientific">marine sediment metagenome</name>
    <dbReference type="NCBI Taxonomy" id="412755"/>
    <lineage>
        <taxon>unclassified sequences</taxon>
        <taxon>metagenomes</taxon>
        <taxon>ecological metagenomes</taxon>
    </lineage>
</organism>
<dbReference type="PIRSF" id="PIRSF000398">
    <property type="entry name" value="M_m6A_EcoRV"/>
    <property type="match status" value="1"/>
</dbReference>
<dbReference type="PANTHER" id="PTHR30481">
    <property type="entry name" value="DNA ADENINE METHYLASE"/>
    <property type="match status" value="1"/>
</dbReference>
<name>A0A0F9HFL8_9ZZZZ</name>
<keyword evidence="3" id="KW-0949">S-adenosyl-L-methionine</keyword>
<proteinExistence type="predicted"/>
<feature type="region of interest" description="Disordered" evidence="4">
    <location>
        <begin position="124"/>
        <end position="152"/>
    </location>
</feature>
<dbReference type="Pfam" id="PF02086">
    <property type="entry name" value="MethyltransfD12"/>
    <property type="match status" value="1"/>
</dbReference>
<comment type="caution">
    <text evidence="5">The sequence shown here is derived from an EMBL/GenBank/DDBJ whole genome shotgun (WGS) entry which is preliminary data.</text>
</comment>
<evidence type="ECO:0000256" key="2">
    <source>
        <dbReference type="ARBA" id="ARBA00022679"/>
    </source>
</evidence>
<evidence type="ECO:0000313" key="5">
    <source>
        <dbReference type="EMBL" id="KKM01952.1"/>
    </source>
</evidence>
<dbReference type="Gene3D" id="3.40.50.150">
    <property type="entry name" value="Vaccinia Virus protein VP39"/>
    <property type="match status" value="2"/>
</dbReference>
<dbReference type="GO" id="GO:1904047">
    <property type="term" value="F:S-adenosyl-L-methionine binding"/>
    <property type="evidence" value="ECO:0007669"/>
    <property type="project" value="TreeGrafter"/>
</dbReference>
<evidence type="ECO:0000256" key="4">
    <source>
        <dbReference type="SAM" id="MobiDB-lite"/>
    </source>
</evidence>
<dbReference type="SUPFAM" id="SSF53335">
    <property type="entry name" value="S-adenosyl-L-methionine-dependent methyltransferases"/>
    <property type="match status" value="1"/>
</dbReference>
<sequence length="292" mass="33601">MRALQRPPLRYRGGKWRLAPWIISHLPAHRTYVEPFGGGASVLMRKGRTYAEVYNDLDGEVVNVFRVLRDRYQAEALAEALRRTPFSREDFEAAYNDEETDDPVERARRTVVKSFMGFGSAAIHDHRPRGMRTPTSAWRTPTGFRSNSERSGTTAAHDWASYPEHLVSFYHRLRGVVIENRDALDVIAQHDGPDTLHYIDPPYVHATRKGKRTGRGKGYSHEMDDEAHRALAELLRSVEGMVVVSGYPGDLYDRDLYPDWKRLEREHLADGAARRREVLWINRRGECLELFA</sequence>
<dbReference type="GO" id="GO:0009307">
    <property type="term" value="P:DNA restriction-modification system"/>
    <property type="evidence" value="ECO:0007669"/>
    <property type="project" value="InterPro"/>
</dbReference>
<dbReference type="InterPro" id="IPR012263">
    <property type="entry name" value="M_m6A_EcoRV"/>
</dbReference>
<keyword evidence="1" id="KW-0489">Methyltransferase</keyword>
<dbReference type="GO" id="GO:0006298">
    <property type="term" value="P:mismatch repair"/>
    <property type="evidence" value="ECO:0007669"/>
    <property type="project" value="TreeGrafter"/>
</dbReference>
<dbReference type="InterPro" id="IPR012327">
    <property type="entry name" value="MeTrfase_D12"/>
</dbReference>
<accession>A0A0F9HFL8</accession>
<gene>
    <name evidence="5" type="ORF">LCGC14_1789340</name>
</gene>
<dbReference type="EMBL" id="LAZR01017059">
    <property type="protein sequence ID" value="KKM01952.1"/>
    <property type="molecule type" value="Genomic_DNA"/>
</dbReference>
<dbReference type="GO" id="GO:0043565">
    <property type="term" value="F:sequence-specific DNA binding"/>
    <property type="evidence" value="ECO:0007669"/>
    <property type="project" value="TreeGrafter"/>
</dbReference>
<evidence type="ECO:0000256" key="3">
    <source>
        <dbReference type="ARBA" id="ARBA00022691"/>
    </source>
</evidence>